<name>A0A9N7MZU4_STRHE</name>
<dbReference type="GO" id="GO:0008897">
    <property type="term" value="F:holo-[acyl-carrier-protein] synthase activity"/>
    <property type="evidence" value="ECO:0007669"/>
    <property type="project" value="UniProtKB-EC"/>
</dbReference>
<evidence type="ECO:0000259" key="4">
    <source>
        <dbReference type="Pfam" id="PF22624"/>
    </source>
</evidence>
<proteinExistence type="predicted"/>
<evidence type="ECO:0000313" key="6">
    <source>
        <dbReference type="Proteomes" id="UP001153555"/>
    </source>
</evidence>
<dbReference type="Pfam" id="PF01648">
    <property type="entry name" value="ACPS"/>
    <property type="match status" value="1"/>
</dbReference>
<comment type="caution">
    <text evidence="5">The sequence shown here is derived from an EMBL/GenBank/DDBJ whole genome shotgun (WGS) entry which is preliminary data.</text>
</comment>
<dbReference type="InterPro" id="IPR008278">
    <property type="entry name" value="4-PPantetheinyl_Trfase_dom"/>
</dbReference>
<evidence type="ECO:0000259" key="3">
    <source>
        <dbReference type="Pfam" id="PF01648"/>
    </source>
</evidence>
<organism evidence="5 6">
    <name type="scientific">Striga hermonthica</name>
    <name type="common">Purple witchweed</name>
    <name type="synonym">Buchnera hermonthica</name>
    <dbReference type="NCBI Taxonomy" id="68872"/>
    <lineage>
        <taxon>Eukaryota</taxon>
        <taxon>Viridiplantae</taxon>
        <taxon>Streptophyta</taxon>
        <taxon>Embryophyta</taxon>
        <taxon>Tracheophyta</taxon>
        <taxon>Spermatophyta</taxon>
        <taxon>Magnoliopsida</taxon>
        <taxon>eudicotyledons</taxon>
        <taxon>Gunneridae</taxon>
        <taxon>Pentapetalae</taxon>
        <taxon>asterids</taxon>
        <taxon>lamiids</taxon>
        <taxon>Lamiales</taxon>
        <taxon>Orobanchaceae</taxon>
        <taxon>Buchnereae</taxon>
        <taxon>Striga</taxon>
    </lineage>
</organism>
<evidence type="ECO:0000256" key="1">
    <source>
        <dbReference type="ARBA" id="ARBA00013172"/>
    </source>
</evidence>
<dbReference type="GO" id="GO:0000287">
    <property type="term" value="F:magnesium ion binding"/>
    <property type="evidence" value="ECO:0007669"/>
    <property type="project" value="InterPro"/>
</dbReference>
<dbReference type="PANTHER" id="PTHR12215:SF15">
    <property type="entry name" value="4'-PHOSPHOPANTETHEINYL TRANSFERASE SUPERFAMILY-RELATED"/>
    <property type="match status" value="1"/>
</dbReference>
<dbReference type="EC" id="2.7.8.7" evidence="1"/>
<dbReference type="InterPro" id="IPR050559">
    <property type="entry name" value="P-Pant_transferase_sf"/>
</dbReference>
<dbReference type="GO" id="GO:0005829">
    <property type="term" value="C:cytosol"/>
    <property type="evidence" value="ECO:0007669"/>
    <property type="project" value="TreeGrafter"/>
</dbReference>
<dbReference type="Pfam" id="PF22624">
    <property type="entry name" value="AASDHPPT_N"/>
    <property type="match status" value="1"/>
</dbReference>
<dbReference type="SUPFAM" id="SSF56214">
    <property type="entry name" value="4'-phosphopantetheinyl transferase"/>
    <property type="match status" value="2"/>
</dbReference>
<feature type="domain" description="4'-phosphopantetheinyl transferase" evidence="3">
    <location>
        <begin position="148"/>
        <end position="225"/>
    </location>
</feature>
<dbReference type="GO" id="GO:0019878">
    <property type="term" value="P:lysine biosynthetic process via aminoadipic acid"/>
    <property type="evidence" value="ECO:0007669"/>
    <property type="project" value="TreeGrafter"/>
</dbReference>
<reference evidence="5" key="1">
    <citation type="submission" date="2019-12" db="EMBL/GenBank/DDBJ databases">
        <authorList>
            <person name="Scholes J."/>
        </authorList>
    </citation>
    <scope>NUCLEOTIDE SEQUENCE</scope>
</reference>
<sequence>MRRGFSRMKLHCLERTFSHSAPSLTPIKLPAPLETHLWYVKPSEVKSESLLNRYLDTLSPCERESVLRLQGEESRKSALLARALVRTTIARYQINSHADPKSLKFRKNLHGKPEIEWQITDNWCPPPLHFNISHTSSLVACGVTTKARIGIDVEEKQRKIKHDVLSFARRYFSKNELRFLAAISDPQVQHMEFVKLWTLKEAYVKALGKGFSGAPFKTFTIHVESVDERGFSSVDYDYSSRKVSEITVESLDKTAGITSNWQFVLLELANLHYVAICTEKLGDVEGKINVPRKLKVWKTIPFLEDVCVSGTDAVNIICGLQ</sequence>
<dbReference type="EMBL" id="CACSLK010017620">
    <property type="protein sequence ID" value="CAA0818823.1"/>
    <property type="molecule type" value="Genomic_DNA"/>
</dbReference>
<dbReference type="OrthoDB" id="26719at2759"/>
<dbReference type="FunFam" id="3.90.470.20:FF:000010">
    <property type="entry name" value="L-aminoadipate-semialdehyde dehydrogenase-phosphopantetheinyl transferase"/>
    <property type="match status" value="1"/>
</dbReference>
<accession>A0A9N7MZU4</accession>
<dbReference type="InterPro" id="IPR055066">
    <property type="entry name" value="AASDHPPT_N"/>
</dbReference>
<evidence type="ECO:0000256" key="2">
    <source>
        <dbReference type="ARBA" id="ARBA00022679"/>
    </source>
</evidence>
<dbReference type="AlphaFoldDB" id="A0A9N7MZU4"/>
<protein>
    <recommendedName>
        <fullName evidence="1">holo-[acyl-carrier-protein] synthase</fullName>
        <ecNumber evidence="1">2.7.8.7</ecNumber>
    </recommendedName>
</protein>
<keyword evidence="6" id="KW-1185">Reference proteome</keyword>
<gene>
    <name evidence="5" type="ORF">SHERM_17714</name>
</gene>
<feature type="domain" description="4'-phosphopantetheinyl transferase N-terminal" evidence="4">
    <location>
        <begin position="51"/>
        <end position="140"/>
    </location>
</feature>
<dbReference type="PANTHER" id="PTHR12215">
    <property type="entry name" value="PHOSPHOPANTETHEINE TRANSFERASE"/>
    <property type="match status" value="1"/>
</dbReference>
<evidence type="ECO:0000313" key="5">
    <source>
        <dbReference type="EMBL" id="CAA0818823.1"/>
    </source>
</evidence>
<keyword evidence="2 5" id="KW-0808">Transferase</keyword>
<dbReference type="Gene3D" id="3.90.470.20">
    <property type="entry name" value="4'-phosphopantetheinyl transferase domain"/>
    <property type="match status" value="2"/>
</dbReference>
<dbReference type="InterPro" id="IPR037143">
    <property type="entry name" value="4-PPantetheinyl_Trfase_dom_sf"/>
</dbReference>
<dbReference type="Proteomes" id="UP001153555">
    <property type="component" value="Unassembled WGS sequence"/>
</dbReference>